<organism evidence="2 3">
    <name type="scientific">Melittangium boletus DSM 14713</name>
    <dbReference type="NCBI Taxonomy" id="1294270"/>
    <lineage>
        <taxon>Bacteria</taxon>
        <taxon>Pseudomonadati</taxon>
        <taxon>Myxococcota</taxon>
        <taxon>Myxococcia</taxon>
        <taxon>Myxococcales</taxon>
        <taxon>Cystobacterineae</taxon>
        <taxon>Archangiaceae</taxon>
        <taxon>Melittangium</taxon>
    </lineage>
</organism>
<proteinExistence type="predicted"/>
<keyword evidence="3" id="KW-1185">Reference proteome</keyword>
<protein>
    <submittedName>
        <fullName evidence="2">Mg-chelatase subunit ChlD</fullName>
    </submittedName>
</protein>
<dbReference type="InterPro" id="IPR002035">
    <property type="entry name" value="VWF_A"/>
</dbReference>
<dbReference type="PANTHER" id="PTHR30634:SF16">
    <property type="entry name" value="OUTER-MEMBRANE LIPOPROTEIN LOLB"/>
    <property type="match status" value="1"/>
</dbReference>
<dbReference type="CDD" id="cd01462">
    <property type="entry name" value="VWA_YIEM_type"/>
    <property type="match status" value="1"/>
</dbReference>
<dbReference type="Gene3D" id="3.40.50.410">
    <property type="entry name" value="von Willebrand factor, type A domain"/>
    <property type="match status" value="1"/>
</dbReference>
<name>A0A250ILS3_9BACT</name>
<dbReference type="RefSeq" id="WP_095980356.1">
    <property type="nucleotide sequence ID" value="NZ_CP022163.1"/>
</dbReference>
<feature type="domain" description="VWFA" evidence="1">
    <location>
        <begin position="207"/>
        <end position="366"/>
    </location>
</feature>
<dbReference type="SUPFAM" id="SSF53300">
    <property type="entry name" value="vWA-like"/>
    <property type="match status" value="1"/>
</dbReference>
<dbReference type="Pfam" id="PF05762">
    <property type="entry name" value="VWA_CoxE"/>
    <property type="match status" value="1"/>
</dbReference>
<dbReference type="InterPro" id="IPR050458">
    <property type="entry name" value="LolB"/>
</dbReference>
<dbReference type="EMBL" id="CP022163">
    <property type="protein sequence ID" value="ATB32131.1"/>
    <property type="molecule type" value="Genomic_DNA"/>
</dbReference>
<dbReference type="OrthoDB" id="9789979at2"/>
<dbReference type="InterPro" id="IPR036465">
    <property type="entry name" value="vWFA_dom_sf"/>
</dbReference>
<dbReference type="InterPro" id="IPR008912">
    <property type="entry name" value="Uncharacterised_CoxE"/>
</dbReference>
<reference evidence="2 3" key="1">
    <citation type="submission" date="2017-06" db="EMBL/GenBank/DDBJ databases">
        <authorList>
            <person name="Kim H.J."/>
            <person name="Triplett B.A."/>
        </authorList>
    </citation>
    <scope>NUCLEOTIDE SEQUENCE [LARGE SCALE GENOMIC DNA]</scope>
    <source>
        <strain evidence="2 3">DSM 14713</strain>
    </source>
</reference>
<dbReference type="KEGG" id="mbd:MEBOL_005607"/>
<accession>A0A250ILS3</accession>
<dbReference type="SMART" id="SM00327">
    <property type="entry name" value="VWA"/>
    <property type="match status" value="1"/>
</dbReference>
<dbReference type="Proteomes" id="UP000217289">
    <property type="component" value="Chromosome"/>
</dbReference>
<sequence length="389" mass="42681">MKPTEEERLERWRLVLGAPAQDALGTHLAEAGQRMDRALEALYGSKDPENSHRKAGLGASAPRVSRWLGDIREYFPASVVRVMQGDAMTRLGLDQMLLEPEMLDAVEPDVELVSTLLSLRKVIPQKTKETARRVVRKVVDALEQRLRAPTEQAVRGALSRASRTRRPRAAEIDWDRTLRANLGNYLPERKSVVVDKLVGYGRKRSSLRDVVLCIDQSGSMAPSVVYSSIFGAVLASMRAVSTRMVVFDTAVVDLSEQLSDPVDLLFGTQLGGGTDIDQALAYCQQLISRPAQTILVLITDLYEGGNSQRMLQRAASLVQSGVTVICLLALSDQGTPSHDTHHAAQFASMGIPTFACTPDLFPELMAAAIQRQDLKAWAARQDIQVARPG</sequence>
<gene>
    <name evidence="2" type="ORF">MEBOL_005607</name>
</gene>
<dbReference type="PANTHER" id="PTHR30634">
    <property type="entry name" value="OUTER MEMBRANE LOLAB LIPOPROTEIN INSERTION APPARATUS"/>
    <property type="match status" value="1"/>
</dbReference>
<dbReference type="AlphaFoldDB" id="A0A250ILS3"/>
<evidence type="ECO:0000313" key="3">
    <source>
        <dbReference type="Proteomes" id="UP000217289"/>
    </source>
</evidence>
<evidence type="ECO:0000259" key="1">
    <source>
        <dbReference type="SMART" id="SM00327"/>
    </source>
</evidence>
<evidence type="ECO:0000313" key="2">
    <source>
        <dbReference type="EMBL" id="ATB32131.1"/>
    </source>
</evidence>